<dbReference type="RefSeq" id="WP_166699229.1">
    <property type="nucleotide sequence ID" value="NZ_JAAQTL010000001.1"/>
</dbReference>
<sequence>MAEPLDFKPTPVRTQATAREELDRLVETLHRHGVLRLANDAVAANQDIAAIVVKGLETEGARNLMQNLSALAMVLGKVPPGAVYKFAEALREAARALESAPHEAGDAAPGVRGVYRLLNDDELWQTLAPLARAVGVFGRAMARPTPEKPITAHSGKQSDA</sequence>
<accession>A0A7X5QU63</accession>
<name>A0A7X5QU63_9GAMM</name>
<keyword evidence="2" id="KW-1185">Reference proteome</keyword>
<dbReference type="EMBL" id="JAAQTL010000001">
    <property type="protein sequence ID" value="NID15493.1"/>
    <property type="molecule type" value="Genomic_DNA"/>
</dbReference>
<reference evidence="1 2" key="1">
    <citation type="journal article" date="2006" name="Int. J. Syst. Evol. Microbiol.">
        <title>Dyella yeojuensis sp. nov., isolated from greenhouse soil in Korea.</title>
        <authorList>
            <person name="Kim B.Y."/>
            <person name="Weon H.Y."/>
            <person name="Lee K.H."/>
            <person name="Seok S.J."/>
            <person name="Kwon S.W."/>
            <person name="Go S.J."/>
            <person name="Stackebrandt E."/>
        </authorList>
    </citation>
    <scope>NUCLEOTIDE SEQUENCE [LARGE SCALE GENOMIC DNA]</scope>
    <source>
        <strain evidence="1 2">DSM 17673</strain>
    </source>
</reference>
<comment type="caution">
    <text evidence="1">The sequence shown here is derived from an EMBL/GenBank/DDBJ whole genome shotgun (WGS) entry which is preliminary data.</text>
</comment>
<gene>
    <name evidence="1" type="ORF">HBF32_08485</name>
</gene>
<evidence type="ECO:0000313" key="1">
    <source>
        <dbReference type="EMBL" id="NID15493.1"/>
    </source>
</evidence>
<evidence type="ECO:0000313" key="2">
    <source>
        <dbReference type="Proteomes" id="UP000518878"/>
    </source>
</evidence>
<dbReference type="AlphaFoldDB" id="A0A7X5QU63"/>
<dbReference type="Proteomes" id="UP000518878">
    <property type="component" value="Unassembled WGS sequence"/>
</dbReference>
<protein>
    <submittedName>
        <fullName evidence="1">DUF1641 domain-containing protein</fullName>
    </submittedName>
</protein>
<proteinExistence type="predicted"/>
<organism evidence="1 2">
    <name type="scientific">Luteibacter yeojuensis</name>
    <dbReference type="NCBI Taxonomy" id="345309"/>
    <lineage>
        <taxon>Bacteria</taxon>
        <taxon>Pseudomonadati</taxon>
        <taxon>Pseudomonadota</taxon>
        <taxon>Gammaproteobacteria</taxon>
        <taxon>Lysobacterales</taxon>
        <taxon>Rhodanobacteraceae</taxon>
        <taxon>Luteibacter</taxon>
    </lineage>
</organism>